<evidence type="ECO:0000313" key="5">
    <source>
        <dbReference type="Proteomes" id="UP000006727"/>
    </source>
</evidence>
<dbReference type="PaxDb" id="3218-PP1S204_94V6.1"/>
<dbReference type="EMBL" id="ABEU02000003">
    <property type="protein sequence ID" value="PNR57702.1"/>
    <property type="molecule type" value="Genomic_DNA"/>
</dbReference>
<evidence type="ECO:0000313" key="4">
    <source>
        <dbReference type="EnsemblPlants" id="Pp3c3_20130V3.1"/>
    </source>
</evidence>
<dbReference type="PROSITE" id="PS51649">
    <property type="entry name" value="NPH3"/>
    <property type="match status" value="1"/>
</dbReference>
<dbReference type="OrthoDB" id="624345at2759"/>
<keyword evidence="5" id="KW-1185">Reference proteome</keyword>
<sequence length="357" mass="40221">MKPHGDGDEDTSSNHGERIQREVVEVVNLLANLERKSVSCRSLLELRRIAVAVRAGKHCRRDLERMIGRQLEKATLDNILIPALPPRSSSLYDVDLVLRLVEFFLKEKADALFLTSNCKGSESCESLYSSRLDNRFSLLSRTNSRVSAPVTALSSEISTPLQTSLLKVGQLMDKYLAEIAADAYLKPSKFLALAESLPDYARQSDDGLYRAVDIFLEAHPFVSETDATRLFKVLNYHKLGPETCKAAAQNPRFPPSFAIQVALVQRNQLKTTSEGSFRSDRSYSPFKNNSPRVGQQTVVHLQCSSFEFTLRQEKKINVKKAQASRLEIQSSCKRSRVEMPGGFHRLMQLFNSKSRQH</sequence>
<dbReference type="RefSeq" id="XP_024371796.1">
    <property type="nucleotide sequence ID" value="XM_024516028.2"/>
</dbReference>
<keyword evidence="1" id="KW-0833">Ubl conjugation pathway</keyword>
<reference evidence="3 5" key="2">
    <citation type="journal article" date="2018" name="Plant J.">
        <title>The Physcomitrella patens chromosome-scale assembly reveals moss genome structure and evolution.</title>
        <authorList>
            <person name="Lang D."/>
            <person name="Ullrich K.K."/>
            <person name="Murat F."/>
            <person name="Fuchs J."/>
            <person name="Jenkins J."/>
            <person name="Haas F.B."/>
            <person name="Piednoel M."/>
            <person name="Gundlach H."/>
            <person name="Van Bel M."/>
            <person name="Meyberg R."/>
            <person name="Vives C."/>
            <person name="Morata J."/>
            <person name="Symeonidi A."/>
            <person name="Hiss M."/>
            <person name="Muchero W."/>
            <person name="Kamisugi Y."/>
            <person name="Saleh O."/>
            <person name="Blanc G."/>
            <person name="Decker E.L."/>
            <person name="van Gessel N."/>
            <person name="Grimwood J."/>
            <person name="Hayes R.D."/>
            <person name="Graham S.W."/>
            <person name="Gunter L.E."/>
            <person name="McDaniel S.F."/>
            <person name="Hoernstein S.N.W."/>
            <person name="Larsson A."/>
            <person name="Li F.W."/>
            <person name="Perroud P.F."/>
            <person name="Phillips J."/>
            <person name="Ranjan P."/>
            <person name="Rokshar D.S."/>
            <person name="Rothfels C.J."/>
            <person name="Schneider L."/>
            <person name="Shu S."/>
            <person name="Stevenson D.W."/>
            <person name="Thummler F."/>
            <person name="Tillich M."/>
            <person name="Villarreal Aguilar J.C."/>
            <person name="Widiez T."/>
            <person name="Wong G.K."/>
            <person name="Wymore A."/>
            <person name="Zhang Y."/>
            <person name="Zimmer A.D."/>
            <person name="Quatrano R.S."/>
            <person name="Mayer K.F.X."/>
            <person name="Goodstein D."/>
            <person name="Casacuberta J.M."/>
            <person name="Vandepoele K."/>
            <person name="Reski R."/>
            <person name="Cuming A.C."/>
            <person name="Tuskan G.A."/>
            <person name="Maumus F."/>
            <person name="Salse J."/>
            <person name="Schmutz J."/>
            <person name="Rensing S.A."/>
        </authorList>
    </citation>
    <scope>NUCLEOTIDE SEQUENCE [LARGE SCALE GENOMIC DNA]</scope>
    <source>
        <strain evidence="4 5">cv. Gransden 2004</strain>
    </source>
</reference>
<dbReference type="UniPathway" id="UPA00143"/>
<gene>
    <name evidence="4" type="primary">LOC112280487</name>
    <name evidence="3" type="ORF">PHYPA_004696</name>
</gene>
<feature type="domain" description="NPH3" evidence="2">
    <location>
        <begin position="1"/>
        <end position="268"/>
    </location>
</feature>
<proteinExistence type="predicted"/>
<dbReference type="GO" id="GO:0016567">
    <property type="term" value="P:protein ubiquitination"/>
    <property type="evidence" value="ECO:0007669"/>
    <property type="project" value="UniProtKB-UniPathway"/>
</dbReference>
<dbReference type="Pfam" id="PF03000">
    <property type="entry name" value="NPH3"/>
    <property type="match status" value="1"/>
</dbReference>
<dbReference type="Proteomes" id="UP000006727">
    <property type="component" value="Chromosome 3"/>
</dbReference>
<dbReference type="EnsemblPlants" id="Pp3c3_20130V3.1">
    <property type="protein sequence ID" value="Pp3c3_20130V3.1"/>
    <property type="gene ID" value="Pp3c3_20130"/>
</dbReference>
<accession>A0A2K1KV80</accession>
<dbReference type="Gramene" id="Pp3c3_20130V3.3">
    <property type="protein sequence ID" value="Pp3c3_20130V3.3"/>
    <property type="gene ID" value="Pp3c3_20130"/>
</dbReference>
<dbReference type="InterPro" id="IPR027356">
    <property type="entry name" value="NPH3_dom"/>
</dbReference>
<dbReference type="AlphaFoldDB" id="A0A2K1KV80"/>
<evidence type="ECO:0000256" key="1">
    <source>
        <dbReference type="ARBA" id="ARBA00022786"/>
    </source>
</evidence>
<dbReference type="Gramene" id="Pp3c3_20130V3.1">
    <property type="protein sequence ID" value="Pp3c3_20130V3.1"/>
    <property type="gene ID" value="Pp3c3_20130"/>
</dbReference>
<protein>
    <recommendedName>
        <fullName evidence="2">NPH3 domain-containing protein</fullName>
    </recommendedName>
</protein>
<reference evidence="4" key="3">
    <citation type="submission" date="2020-12" db="UniProtKB">
        <authorList>
            <consortium name="EnsemblPlants"/>
        </authorList>
    </citation>
    <scope>IDENTIFICATION</scope>
</reference>
<dbReference type="EnsemblPlants" id="Pp3c3_20130V3.3">
    <property type="protein sequence ID" value="Pp3c3_20130V3.3"/>
    <property type="gene ID" value="Pp3c3_20130"/>
</dbReference>
<dbReference type="PANTHER" id="PTHR32370">
    <property type="entry name" value="OS12G0117600 PROTEIN"/>
    <property type="match status" value="1"/>
</dbReference>
<reference evidence="3 5" key="1">
    <citation type="journal article" date="2008" name="Science">
        <title>The Physcomitrella genome reveals evolutionary insights into the conquest of land by plants.</title>
        <authorList>
            <person name="Rensing S."/>
            <person name="Lang D."/>
            <person name="Zimmer A."/>
            <person name="Terry A."/>
            <person name="Salamov A."/>
            <person name="Shapiro H."/>
            <person name="Nishiyama T."/>
            <person name="Perroud P.-F."/>
            <person name="Lindquist E."/>
            <person name="Kamisugi Y."/>
            <person name="Tanahashi T."/>
            <person name="Sakakibara K."/>
            <person name="Fujita T."/>
            <person name="Oishi K."/>
            <person name="Shin-I T."/>
            <person name="Kuroki Y."/>
            <person name="Toyoda A."/>
            <person name="Suzuki Y."/>
            <person name="Hashimoto A."/>
            <person name="Yamaguchi K."/>
            <person name="Sugano A."/>
            <person name="Kohara Y."/>
            <person name="Fujiyama A."/>
            <person name="Anterola A."/>
            <person name="Aoki S."/>
            <person name="Ashton N."/>
            <person name="Barbazuk W.B."/>
            <person name="Barker E."/>
            <person name="Bennetzen J."/>
            <person name="Bezanilla M."/>
            <person name="Blankenship R."/>
            <person name="Cho S.H."/>
            <person name="Dutcher S."/>
            <person name="Estelle M."/>
            <person name="Fawcett J.A."/>
            <person name="Gundlach H."/>
            <person name="Hanada K."/>
            <person name="Heyl A."/>
            <person name="Hicks K.A."/>
            <person name="Hugh J."/>
            <person name="Lohr M."/>
            <person name="Mayer K."/>
            <person name="Melkozernov A."/>
            <person name="Murata T."/>
            <person name="Nelson D."/>
            <person name="Pils B."/>
            <person name="Prigge M."/>
            <person name="Reiss B."/>
            <person name="Renner T."/>
            <person name="Rombauts S."/>
            <person name="Rushton P."/>
            <person name="Sanderfoot A."/>
            <person name="Schween G."/>
            <person name="Shiu S.-H."/>
            <person name="Stueber K."/>
            <person name="Theodoulou F.L."/>
            <person name="Tu H."/>
            <person name="Van de Peer Y."/>
            <person name="Verrier P.J."/>
            <person name="Waters E."/>
            <person name="Wood A."/>
            <person name="Yang L."/>
            <person name="Cove D."/>
            <person name="Cuming A."/>
            <person name="Hasebe M."/>
            <person name="Lucas S."/>
            <person name="Mishler D.B."/>
            <person name="Reski R."/>
            <person name="Grigoriev I."/>
            <person name="Quatrano R.S."/>
            <person name="Boore J.L."/>
        </authorList>
    </citation>
    <scope>NUCLEOTIDE SEQUENCE [LARGE SCALE GENOMIC DNA]</scope>
    <source>
        <strain evidence="4 5">cv. Gransden 2004</strain>
    </source>
</reference>
<organism evidence="3">
    <name type="scientific">Physcomitrium patens</name>
    <name type="common">Spreading-leaved earth moss</name>
    <name type="synonym">Physcomitrella patens</name>
    <dbReference type="NCBI Taxonomy" id="3218"/>
    <lineage>
        <taxon>Eukaryota</taxon>
        <taxon>Viridiplantae</taxon>
        <taxon>Streptophyta</taxon>
        <taxon>Embryophyta</taxon>
        <taxon>Bryophyta</taxon>
        <taxon>Bryophytina</taxon>
        <taxon>Bryopsida</taxon>
        <taxon>Funariidae</taxon>
        <taxon>Funariales</taxon>
        <taxon>Funariaceae</taxon>
        <taxon>Physcomitrium</taxon>
    </lineage>
</organism>
<evidence type="ECO:0000259" key="2">
    <source>
        <dbReference type="PROSITE" id="PS51649"/>
    </source>
</evidence>
<evidence type="ECO:0000313" key="3">
    <source>
        <dbReference type="EMBL" id="PNR57702.1"/>
    </source>
</evidence>
<name>A0A2K1KV80_PHYPA</name>
<dbReference type="InterPro" id="IPR043454">
    <property type="entry name" value="NPH3/RPT2-like"/>
</dbReference>
<dbReference type="GeneID" id="112280487"/>